<protein>
    <submittedName>
        <fullName evidence="1">2OG-Fe dioxygenase family protein</fullName>
    </submittedName>
</protein>
<dbReference type="GO" id="GO:0051213">
    <property type="term" value="F:dioxygenase activity"/>
    <property type="evidence" value="ECO:0007669"/>
    <property type="project" value="UniProtKB-KW"/>
</dbReference>
<sequence>MIRVLEEFGVRDKDFDALKTVGDHLAPDPTLPFRETNGARFCLDSDQGSISRLEFQPFVLSVKEDFVRHDSGKLRRFRGIGDNLQLNKAFHALLFFKYFIIRDVYVSPRPNLDMSSAKWVSTVFPTRTITTPDVLGEPALEGVHSDGVDHTMTSLLGSHNMTDDSAETFIHDMREDNAKRWNETNPVFVRGKFQHKKFLDTVLIVDHERKHSLSPVRAVDPRLRATRDVIIFFTRKPATKGHISYPYDSFNPHLEFPLNLNIPSPPTVAPTVALADTKKVAMADA</sequence>
<dbReference type="InterPro" id="IPR018724">
    <property type="entry name" value="2OG-Fe_dioxygenase"/>
</dbReference>
<dbReference type="EMBL" id="JABXXP010000030">
    <property type="protein sequence ID" value="NVN10308.1"/>
    <property type="molecule type" value="Genomic_DNA"/>
</dbReference>
<accession>A0A7Y7ITY3</accession>
<keyword evidence="1" id="KW-0560">Oxidoreductase</keyword>
<dbReference type="Gene3D" id="2.60.120.620">
    <property type="entry name" value="q2cbj1_9rhob like domain"/>
    <property type="match status" value="1"/>
</dbReference>
<dbReference type="Pfam" id="PF10014">
    <property type="entry name" value="2OG-Fe_Oxy_2"/>
    <property type="match status" value="1"/>
</dbReference>
<evidence type="ECO:0000313" key="2">
    <source>
        <dbReference type="Proteomes" id="UP000534870"/>
    </source>
</evidence>
<dbReference type="AlphaFoldDB" id="A0A7Y7ITY3"/>
<evidence type="ECO:0000313" key="1">
    <source>
        <dbReference type="EMBL" id="NVN10308.1"/>
    </source>
</evidence>
<proteinExistence type="predicted"/>
<gene>
    <name evidence="1" type="ORF">HUK84_03945</name>
</gene>
<organism evidence="1 2">
    <name type="scientific">Nguyenibacter vanlangensis</name>
    <dbReference type="NCBI Taxonomy" id="1216886"/>
    <lineage>
        <taxon>Bacteria</taxon>
        <taxon>Pseudomonadati</taxon>
        <taxon>Pseudomonadota</taxon>
        <taxon>Alphaproteobacteria</taxon>
        <taxon>Acetobacterales</taxon>
        <taxon>Acetobacteraceae</taxon>
        <taxon>Nguyenibacter</taxon>
    </lineage>
</organism>
<keyword evidence="1" id="KW-0223">Dioxygenase</keyword>
<reference evidence="1 2" key="1">
    <citation type="submission" date="2020-06" db="EMBL/GenBank/DDBJ databases">
        <title>Description of novel acetic acid bacteria.</title>
        <authorList>
            <person name="Sombolestani A."/>
        </authorList>
    </citation>
    <scope>NUCLEOTIDE SEQUENCE [LARGE SCALE GENOMIC DNA]</scope>
    <source>
        <strain evidence="1 2">LMG 31431</strain>
    </source>
</reference>
<name>A0A7Y7ITY3_9PROT</name>
<dbReference type="Proteomes" id="UP000534870">
    <property type="component" value="Unassembled WGS sequence"/>
</dbReference>
<comment type="caution">
    <text evidence="1">The sequence shown here is derived from an EMBL/GenBank/DDBJ whole genome shotgun (WGS) entry which is preliminary data.</text>
</comment>